<name>A0A0G4FEC2_VITBC</name>
<evidence type="ECO:0008006" key="3">
    <source>
        <dbReference type="Google" id="ProtNLM"/>
    </source>
</evidence>
<sequence length="231" mass="25514">MELREVRGSPTSRSSRALPLVIFRGLPGTGKTHLALAFIKAMRKRDGLVFARVSRDELRRSLFCRPAYTEDEKQLCNGLVAVQSQHLVEHGWPVVVDGMALSHMEDVYALVNTILHTDAAAPSVGSECSSAARQEAGVYVLLVECYCSDGTATRRIEADGAMHPAGDRDKDLYFRVKERFEHSDDFVGRMGGGRRDAGVVYDRVVLCSEDDNAQTNVELLCERARAATKAR</sequence>
<dbReference type="Proteomes" id="UP000041254">
    <property type="component" value="Unassembled WGS sequence"/>
</dbReference>
<proteinExistence type="predicted"/>
<dbReference type="Gene3D" id="3.40.50.300">
    <property type="entry name" value="P-loop containing nucleotide triphosphate hydrolases"/>
    <property type="match status" value="1"/>
</dbReference>
<accession>A0A0G4FEC2</accession>
<dbReference type="OMA" id="FKCARTS"/>
<evidence type="ECO:0000313" key="2">
    <source>
        <dbReference type="Proteomes" id="UP000041254"/>
    </source>
</evidence>
<dbReference type="InterPro" id="IPR027417">
    <property type="entry name" value="P-loop_NTPase"/>
</dbReference>
<dbReference type="VEuPathDB" id="CryptoDB:Vbra_15128"/>
<gene>
    <name evidence="1" type="ORF">Vbra_15128</name>
</gene>
<keyword evidence="2" id="KW-1185">Reference proteome</keyword>
<protein>
    <recommendedName>
        <fullName evidence="3">Zeta toxin domain-containing protein</fullName>
    </recommendedName>
</protein>
<dbReference type="SUPFAM" id="SSF52540">
    <property type="entry name" value="P-loop containing nucleoside triphosphate hydrolases"/>
    <property type="match status" value="1"/>
</dbReference>
<evidence type="ECO:0000313" key="1">
    <source>
        <dbReference type="EMBL" id="CEM11306.1"/>
    </source>
</evidence>
<dbReference type="InParanoid" id="A0A0G4FEC2"/>
<reference evidence="1 2" key="1">
    <citation type="submission" date="2014-11" db="EMBL/GenBank/DDBJ databases">
        <authorList>
            <person name="Zhu J."/>
            <person name="Qi W."/>
            <person name="Song R."/>
        </authorList>
    </citation>
    <scope>NUCLEOTIDE SEQUENCE [LARGE SCALE GENOMIC DNA]</scope>
</reference>
<dbReference type="EMBL" id="CDMY01000413">
    <property type="protein sequence ID" value="CEM11306.1"/>
    <property type="molecule type" value="Genomic_DNA"/>
</dbReference>
<organism evidence="1 2">
    <name type="scientific">Vitrella brassicaformis (strain CCMP3155)</name>
    <dbReference type="NCBI Taxonomy" id="1169540"/>
    <lineage>
        <taxon>Eukaryota</taxon>
        <taxon>Sar</taxon>
        <taxon>Alveolata</taxon>
        <taxon>Colpodellida</taxon>
        <taxon>Vitrellaceae</taxon>
        <taxon>Vitrella</taxon>
    </lineage>
</organism>
<dbReference type="AlphaFoldDB" id="A0A0G4FEC2"/>
<dbReference type="Pfam" id="PF13671">
    <property type="entry name" value="AAA_33"/>
    <property type="match status" value="1"/>
</dbReference>